<dbReference type="FunFam" id="1.20.81.30:FF:000001">
    <property type="entry name" value="Type II secretion system protein F"/>
    <property type="match status" value="2"/>
</dbReference>
<dbReference type="GO" id="GO:0015628">
    <property type="term" value="P:protein secretion by the type II secretion system"/>
    <property type="evidence" value="ECO:0007669"/>
    <property type="project" value="TreeGrafter"/>
</dbReference>
<dbReference type="OrthoDB" id="9805682at2"/>
<keyword evidence="4" id="KW-0997">Cell inner membrane</keyword>
<keyword evidence="12" id="KW-1185">Reference proteome</keyword>
<organism evidence="11 12">
    <name type="scientific">Thioalkalivibrio halophilus</name>
    <dbReference type="NCBI Taxonomy" id="252474"/>
    <lineage>
        <taxon>Bacteria</taxon>
        <taxon>Pseudomonadati</taxon>
        <taxon>Pseudomonadota</taxon>
        <taxon>Gammaproteobacteria</taxon>
        <taxon>Chromatiales</taxon>
        <taxon>Ectothiorhodospiraceae</taxon>
        <taxon>Thioalkalivibrio</taxon>
    </lineage>
</organism>
<feature type="transmembrane region" description="Helical" evidence="9">
    <location>
        <begin position="378"/>
        <end position="399"/>
    </location>
</feature>
<dbReference type="PANTHER" id="PTHR30012">
    <property type="entry name" value="GENERAL SECRETION PATHWAY PROTEIN"/>
    <property type="match status" value="1"/>
</dbReference>
<feature type="region of interest" description="Disordered" evidence="8">
    <location>
        <begin position="33"/>
        <end position="62"/>
    </location>
</feature>
<keyword evidence="7 9" id="KW-0472">Membrane</keyword>
<accession>A0A1V2ZVE2</accession>
<keyword evidence="6 9" id="KW-1133">Transmembrane helix</keyword>
<reference evidence="11 12" key="1">
    <citation type="submission" date="2017-02" db="EMBL/GenBank/DDBJ databases">
        <title>Genomic diversity within the haloalkaliphilic genus Thioalkalivibrio.</title>
        <authorList>
            <person name="Ahn A.-C."/>
            <person name="Meier-Kolthoff J."/>
            <person name="Overmars L."/>
            <person name="Richter M."/>
            <person name="Woyke T."/>
            <person name="Sorokin D.Y."/>
            <person name="Muyzer G."/>
        </authorList>
    </citation>
    <scope>NUCLEOTIDE SEQUENCE [LARGE SCALE GENOMIC DNA]</scope>
    <source>
        <strain evidence="11 12">HL17</strain>
    </source>
</reference>
<evidence type="ECO:0000256" key="5">
    <source>
        <dbReference type="ARBA" id="ARBA00022692"/>
    </source>
</evidence>
<dbReference type="Pfam" id="PF00482">
    <property type="entry name" value="T2SSF"/>
    <property type="match status" value="2"/>
</dbReference>
<comment type="caution">
    <text evidence="11">The sequence shown here is derived from an EMBL/GenBank/DDBJ whole genome shotgun (WGS) entry which is preliminary data.</text>
</comment>
<protein>
    <submittedName>
        <fullName evidence="11">MSHA biogenesis protein MshG</fullName>
    </submittedName>
</protein>
<evidence type="ECO:0000256" key="4">
    <source>
        <dbReference type="ARBA" id="ARBA00022519"/>
    </source>
</evidence>
<evidence type="ECO:0000313" key="12">
    <source>
        <dbReference type="Proteomes" id="UP000189177"/>
    </source>
</evidence>
<keyword evidence="3" id="KW-1003">Cell membrane</keyword>
<dbReference type="Proteomes" id="UP000189177">
    <property type="component" value="Unassembled WGS sequence"/>
</dbReference>
<feature type="transmembrane region" description="Helical" evidence="9">
    <location>
        <begin position="174"/>
        <end position="194"/>
    </location>
</feature>
<dbReference type="InterPro" id="IPR003004">
    <property type="entry name" value="GspF/PilC"/>
</dbReference>
<evidence type="ECO:0000256" key="7">
    <source>
        <dbReference type="ARBA" id="ARBA00023136"/>
    </source>
</evidence>
<evidence type="ECO:0000256" key="8">
    <source>
        <dbReference type="SAM" id="MobiDB-lite"/>
    </source>
</evidence>
<feature type="domain" description="Type II secretion system protein GspF" evidence="10">
    <location>
        <begin position="275"/>
        <end position="397"/>
    </location>
</feature>
<dbReference type="Gene3D" id="1.20.81.30">
    <property type="entry name" value="Type II secretion system (T2SS), domain F"/>
    <property type="match status" value="2"/>
</dbReference>
<comment type="similarity">
    <text evidence="2">Belongs to the GSP F family.</text>
</comment>
<sequence>MPLFDYRIRTPDGRTESGRAEAENAAALARRLNAGGTPPVGIESVTDPSGEGTGAGLRMRGGRPRHEDLELFCRQMHSLTRAGVPIVRGLQGIAETTHNARLSAALRGIAESLEAGRELHAAMREHSAVFPALLINMVRMGEDTGRMEETFEQLSFYLERERETRQQIKQATRYPIFVMTAILAAIAIINVVVIPAFAGMFERFDAELPLPTRILMATSAFTLDYWAWMLGGMVAAVLGFRQYTRSGDGRLWWDRIKLRLPVIGSILERALLARFARALTMATRSGVPILEGLDSIGRAVDNAWVADRVVHMREALERGESLGRAAAGTGLFTPLVLQMIAVGEETGQVDDMMEEVARFYEQEVDYELKNLSSALEPILISIVGAMVLVLALAIFLPMWDLAGAAL</sequence>
<gene>
    <name evidence="11" type="ORF">B1A74_13085</name>
</gene>
<dbReference type="PANTHER" id="PTHR30012:SF4">
    <property type="entry name" value="MSHA BIOGENESIS PROTEIN MSHG"/>
    <property type="match status" value="1"/>
</dbReference>
<evidence type="ECO:0000256" key="3">
    <source>
        <dbReference type="ARBA" id="ARBA00022475"/>
    </source>
</evidence>
<dbReference type="InterPro" id="IPR018076">
    <property type="entry name" value="T2SS_GspF_dom"/>
</dbReference>
<dbReference type="InterPro" id="IPR042094">
    <property type="entry name" value="T2SS_GspF_sf"/>
</dbReference>
<dbReference type="EMBL" id="MUZR01000067">
    <property type="protein sequence ID" value="OOC09016.1"/>
    <property type="molecule type" value="Genomic_DNA"/>
</dbReference>
<comment type="subcellular location">
    <subcellularLocation>
        <location evidence="1">Cell inner membrane</location>
        <topology evidence="1">Multi-pass membrane protein</topology>
    </subcellularLocation>
</comment>
<dbReference type="RefSeq" id="WP_077244886.1">
    <property type="nucleotide sequence ID" value="NZ_MUZR01000067.1"/>
</dbReference>
<dbReference type="STRING" id="252474.B1A74_13085"/>
<dbReference type="GO" id="GO:0005886">
    <property type="term" value="C:plasma membrane"/>
    <property type="evidence" value="ECO:0007669"/>
    <property type="project" value="UniProtKB-SubCell"/>
</dbReference>
<evidence type="ECO:0000256" key="1">
    <source>
        <dbReference type="ARBA" id="ARBA00004429"/>
    </source>
</evidence>
<evidence type="ECO:0000256" key="6">
    <source>
        <dbReference type="ARBA" id="ARBA00022989"/>
    </source>
</evidence>
<proteinExistence type="inferred from homology"/>
<feature type="domain" description="Type II secretion system protein GspF" evidence="10">
    <location>
        <begin position="72"/>
        <end position="195"/>
    </location>
</feature>
<dbReference type="AlphaFoldDB" id="A0A1V2ZVE2"/>
<keyword evidence="5 9" id="KW-0812">Transmembrane</keyword>
<evidence type="ECO:0000256" key="2">
    <source>
        <dbReference type="ARBA" id="ARBA00005745"/>
    </source>
</evidence>
<name>A0A1V2ZVE2_9GAMM</name>
<evidence type="ECO:0000259" key="10">
    <source>
        <dbReference type="Pfam" id="PF00482"/>
    </source>
</evidence>
<evidence type="ECO:0000313" key="11">
    <source>
        <dbReference type="EMBL" id="OOC09016.1"/>
    </source>
</evidence>
<evidence type="ECO:0000256" key="9">
    <source>
        <dbReference type="SAM" id="Phobius"/>
    </source>
</evidence>
<feature type="transmembrane region" description="Helical" evidence="9">
    <location>
        <begin position="214"/>
        <end position="240"/>
    </location>
</feature>
<dbReference type="PRINTS" id="PR00812">
    <property type="entry name" value="BCTERIALGSPF"/>
</dbReference>